<dbReference type="eggNOG" id="ENOG502SDR3">
    <property type="taxonomic scope" value="Eukaryota"/>
</dbReference>
<dbReference type="KEGG" id="pti:PHATR_43793"/>
<feature type="region of interest" description="Disordered" evidence="1">
    <location>
        <begin position="27"/>
        <end position="57"/>
    </location>
</feature>
<proteinExistence type="predicted"/>
<dbReference type="OrthoDB" id="190846at2759"/>
<dbReference type="RefSeq" id="XP_002186264.1">
    <property type="nucleotide sequence ID" value="XM_002186228.1"/>
</dbReference>
<evidence type="ECO:0000256" key="2">
    <source>
        <dbReference type="SAM" id="SignalP"/>
    </source>
</evidence>
<dbReference type="AlphaFoldDB" id="B5Y5X1"/>
<dbReference type="HOGENOM" id="CLU_830204_0_0_1"/>
<evidence type="ECO:0000313" key="3">
    <source>
        <dbReference type="EMBL" id="ACI65734.1"/>
    </source>
</evidence>
<feature type="signal peptide" evidence="2">
    <location>
        <begin position="1"/>
        <end position="29"/>
    </location>
</feature>
<dbReference type="InParanoid" id="B5Y5X1"/>
<protein>
    <submittedName>
        <fullName evidence="3">Uncharacterized protein</fullName>
    </submittedName>
</protein>
<keyword evidence="4" id="KW-1185">Reference proteome</keyword>
<reference evidence="3 4" key="1">
    <citation type="journal article" date="2008" name="Nature">
        <title>The Phaeodactylum genome reveals the evolutionary history of diatom genomes.</title>
        <authorList>
            <person name="Bowler C."/>
            <person name="Allen A.E."/>
            <person name="Badger J.H."/>
            <person name="Grimwood J."/>
            <person name="Jabbari K."/>
            <person name="Kuo A."/>
            <person name="Maheswari U."/>
            <person name="Martens C."/>
            <person name="Maumus F."/>
            <person name="Otillar R.P."/>
            <person name="Rayko E."/>
            <person name="Salamov A."/>
            <person name="Vandepoele K."/>
            <person name="Beszteri B."/>
            <person name="Gruber A."/>
            <person name="Heijde M."/>
            <person name="Katinka M."/>
            <person name="Mock T."/>
            <person name="Valentin K."/>
            <person name="Verret F."/>
            <person name="Berges J.A."/>
            <person name="Brownlee C."/>
            <person name="Cadoret J.P."/>
            <person name="Chiovitti A."/>
            <person name="Choi C.J."/>
            <person name="Coesel S."/>
            <person name="De Martino A."/>
            <person name="Detter J.C."/>
            <person name="Durkin C."/>
            <person name="Falciatore A."/>
            <person name="Fournet J."/>
            <person name="Haruta M."/>
            <person name="Huysman M.J."/>
            <person name="Jenkins B.D."/>
            <person name="Jiroutova K."/>
            <person name="Jorgensen R.E."/>
            <person name="Joubert Y."/>
            <person name="Kaplan A."/>
            <person name="Kroger N."/>
            <person name="Kroth P.G."/>
            <person name="La Roche J."/>
            <person name="Lindquist E."/>
            <person name="Lommer M."/>
            <person name="Martin-Jezequel V."/>
            <person name="Lopez P.J."/>
            <person name="Lucas S."/>
            <person name="Mangogna M."/>
            <person name="McGinnis K."/>
            <person name="Medlin L.K."/>
            <person name="Montsant A."/>
            <person name="Oudot-Le Secq M.P."/>
            <person name="Napoli C."/>
            <person name="Obornik M."/>
            <person name="Parker M.S."/>
            <person name="Petit J.L."/>
            <person name="Porcel B.M."/>
            <person name="Poulsen N."/>
            <person name="Robison M."/>
            <person name="Rychlewski L."/>
            <person name="Rynearson T.A."/>
            <person name="Schmutz J."/>
            <person name="Shapiro H."/>
            <person name="Siaut M."/>
            <person name="Stanley M."/>
            <person name="Sussman M.R."/>
            <person name="Taylor A.R."/>
            <person name="Vardi A."/>
            <person name="von Dassow P."/>
            <person name="Vyverman W."/>
            <person name="Willis A."/>
            <person name="Wyrwicz L.S."/>
            <person name="Rokhsar D.S."/>
            <person name="Weissenbach J."/>
            <person name="Armbrust E.V."/>
            <person name="Green B.R."/>
            <person name="Van de Peer Y."/>
            <person name="Grigoriev I.V."/>
        </authorList>
    </citation>
    <scope>NUCLEOTIDE SEQUENCE [LARGE SCALE GENOMIC DNA]</scope>
    <source>
        <strain evidence="3 4">CCAP 1055/1</strain>
    </source>
</reference>
<dbReference type="PaxDb" id="2850-Phatr43793"/>
<organism evidence="3 4">
    <name type="scientific">Phaeodactylum tricornutum (strain CCAP 1055/1)</name>
    <dbReference type="NCBI Taxonomy" id="556484"/>
    <lineage>
        <taxon>Eukaryota</taxon>
        <taxon>Sar</taxon>
        <taxon>Stramenopiles</taxon>
        <taxon>Ochrophyta</taxon>
        <taxon>Bacillariophyta</taxon>
        <taxon>Bacillariophyceae</taxon>
        <taxon>Bacillariophycidae</taxon>
        <taxon>Naviculales</taxon>
        <taxon>Phaeodactylaceae</taxon>
        <taxon>Phaeodactylum</taxon>
    </lineage>
</organism>
<name>B5Y5X1_PHATC</name>
<dbReference type="GeneID" id="7203939"/>
<gene>
    <name evidence="3" type="ORF">PHATR_43793</name>
</gene>
<evidence type="ECO:0000313" key="4">
    <source>
        <dbReference type="Proteomes" id="UP000000759"/>
    </source>
</evidence>
<sequence>MGRARHMVRLLGHAIFFLGWMRQQHQVRAQQQQQHRATPESTPSTRSPEGFGPPLTAAEHTVGKQFQSVPHVCVEQEECNNNGEKTTPERITVPESTLITATEKGASIATMAEEVCAAESLSVDRLRQLLSEEDEEDDRTLLDVFGEVTKEYLTTKVIPDTDSSCRWDWRSTQCEPACACSFEAQWGDYHLGRSCRRRFDYRELDMLKDDSGAPIAFCEIDASQFWKNRPATKRIVSLVTQTVEILQRKVRHLTRKLSHGLTNKVTRWQQQTCGDLWALHQSVGHVCLPERQIPSKTIAEKLLCGPVEFEICEDNEHENVARKVFAAL</sequence>
<feature type="chain" id="PRO_5002841286" evidence="2">
    <location>
        <begin position="30"/>
        <end position="328"/>
    </location>
</feature>
<feature type="compositionally biased region" description="Low complexity" evidence="1">
    <location>
        <begin position="27"/>
        <end position="36"/>
    </location>
</feature>
<keyword evidence="2" id="KW-0732">Signal</keyword>
<dbReference type="Proteomes" id="UP000000759">
    <property type="component" value="Chromosome 3"/>
</dbReference>
<reference evidence="4" key="2">
    <citation type="submission" date="2008-08" db="EMBL/GenBank/DDBJ databases">
        <authorList>
            <consortium name="Diatom Consortium"/>
            <person name="Grigoriev I."/>
            <person name="Grimwood J."/>
            <person name="Kuo A."/>
            <person name="Otillar R.P."/>
            <person name="Salamov A."/>
            <person name="Detter J.C."/>
            <person name="Lindquist E."/>
            <person name="Shapiro H."/>
            <person name="Lucas S."/>
            <person name="Glavina del Rio T."/>
            <person name="Pitluck S."/>
            <person name="Rokhsar D."/>
            <person name="Bowler C."/>
        </authorList>
    </citation>
    <scope>GENOME REANNOTATION</scope>
    <source>
        <strain evidence="4">CCAP 1055/1</strain>
    </source>
</reference>
<dbReference type="EMBL" id="CP001142">
    <property type="protein sequence ID" value="ACI65734.1"/>
    <property type="molecule type" value="Genomic_DNA"/>
</dbReference>
<accession>B5Y5X1</accession>
<evidence type="ECO:0000256" key="1">
    <source>
        <dbReference type="SAM" id="MobiDB-lite"/>
    </source>
</evidence>